<proteinExistence type="inferred from homology"/>
<dbReference type="PRINTS" id="PR00439">
    <property type="entry name" value="11SGLOBULIN"/>
</dbReference>
<feature type="compositionally biased region" description="Basic and acidic residues" evidence="7">
    <location>
        <begin position="159"/>
        <end position="177"/>
    </location>
</feature>
<comment type="similarity">
    <text evidence="1 6">Belongs to the 11S seed storage protein (globulins) family.</text>
</comment>
<keyword evidence="5 6" id="KW-1015">Disulfide bond</keyword>
<dbReference type="SMR" id="A0A6A6KZ39"/>
<comment type="caution">
    <text evidence="9">The sequence shown here is derived from an EMBL/GenBank/DDBJ whole genome shotgun (WGS) entry which is preliminary data.</text>
</comment>
<evidence type="ECO:0000256" key="5">
    <source>
        <dbReference type="ARBA" id="ARBA00023157"/>
    </source>
</evidence>
<dbReference type="SUPFAM" id="SSF51182">
    <property type="entry name" value="RmlC-like cupins"/>
    <property type="match status" value="1"/>
</dbReference>
<dbReference type="Pfam" id="PF00190">
    <property type="entry name" value="Cupin_1"/>
    <property type="match status" value="2"/>
</dbReference>
<evidence type="ECO:0000256" key="1">
    <source>
        <dbReference type="ARBA" id="ARBA00007178"/>
    </source>
</evidence>
<dbReference type="PANTHER" id="PTHR31189">
    <property type="entry name" value="OS03G0336100 PROTEIN-RELATED"/>
    <property type="match status" value="1"/>
</dbReference>
<evidence type="ECO:0000256" key="7">
    <source>
        <dbReference type="SAM" id="MobiDB-lite"/>
    </source>
</evidence>
<sequence>MAKANFLFTLSLCLVLLFHGSLAIRQPQPQGECQVDRIDALEPDNRVECEAGVVESWNPNDDQFQCAGVAVVRKTIEPKGLSLPSYSNAPQLVYIVQGRGVVGTIFAGCPETFQESQQTGGSSGFQDQHQKVRRFRRGDIIAIPAGNFYLAGNPEEFEQRYNERRDPRDERDPRRGPSEATTKQLQQSLLWNGFKATKNPAERQEQLERESGQGRPYNGLEETFCSLRNVENIGDPSRADVFVTEAGRVSTVNSNNLHILQRLQLSASHVVLHNNAVRLPHWHMNAHSVIYAVRGQAQVQVVDENGNAVFDGNVRQGQVLTVPQNFAVVKRTERDEFEYVVFQTNDNAMTTDLAGRASTIRALPVEVIANAYRVSLEDARRLKFGTQETTLTSARPRSGRWAAA</sequence>
<organism evidence="9 10">
    <name type="scientific">Hevea brasiliensis</name>
    <name type="common">Para rubber tree</name>
    <name type="synonym">Siphonia brasiliensis</name>
    <dbReference type="NCBI Taxonomy" id="3981"/>
    <lineage>
        <taxon>Eukaryota</taxon>
        <taxon>Viridiplantae</taxon>
        <taxon>Streptophyta</taxon>
        <taxon>Embryophyta</taxon>
        <taxon>Tracheophyta</taxon>
        <taxon>Spermatophyta</taxon>
        <taxon>Magnoliopsida</taxon>
        <taxon>eudicotyledons</taxon>
        <taxon>Gunneridae</taxon>
        <taxon>Pentapetalae</taxon>
        <taxon>rosids</taxon>
        <taxon>fabids</taxon>
        <taxon>Malpighiales</taxon>
        <taxon>Euphorbiaceae</taxon>
        <taxon>Crotonoideae</taxon>
        <taxon>Micrandreae</taxon>
        <taxon>Hevea</taxon>
    </lineage>
</organism>
<keyword evidence="2 6" id="KW-0732">Signal</keyword>
<feature type="domain" description="Cupin type-1" evidence="8">
    <location>
        <begin position="231"/>
        <end position="380"/>
    </location>
</feature>
<dbReference type="InterPro" id="IPR014710">
    <property type="entry name" value="RmlC-like_jellyroll"/>
</dbReference>
<dbReference type="GO" id="GO:0045735">
    <property type="term" value="F:nutrient reservoir activity"/>
    <property type="evidence" value="ECO:0007669"/>
    <property type="project" value="UniProtKB-KW"/>
</dbReference>
<evidence type="ECO:0000313" key="9">
    <source>
        <dbReference type="EMBL" id="KAF2292719.1"/>
    </source>
</evidence>
<accession>A0A6A6KZ39</accession>
<evidence type="ECO:0000256" key="3">
    <source>
        <dbReference type="ARBA" id="ARBA00022761"/>
    </source>
</evidence>
<feature type="chain" id="PRO_5025707277" description="Cupin type-1 domain-containing protein" evidence="6">
    <location>
        <begin position="24"/>
        <end position="404"/>
    </location>
</feature>
<dbReference type="InterPro" id="IPR011051">
    <property type="entry name" value="RmlC_Cupin_sf"/>
</dbReference>
<dbReference type="InterPro" id="IPR006045">
    <property type="entry name" value="Cupin_1"/>
</dbReference>
<evidence type="ECO:0000256" key="4">
    <source>
        <dbReference type="ARBA" id="ARBA00023129"/>
    </source>
</evidence>
<keyword evidence="3 6" id="KW-0758">Storage protein</keyword>
<dbReference type="PROSITE" id="PS00305">
    <property type="entry name" value="11S_SEED_STORAGE"/>
    <property type="match status" value="1"/>
</dbReference>
<protein>
    <recommendedName>
        <fullName evidence="8">Cupin type-1 domain-containing protein</fullName>
    </recommendedName>
</protein>
<dbReference type="GO" id="GO:0048316">
    <property type="term" value="P:seed development"/>
    <property type="evidence" value="ECO:0007669"/>
    <property type="project" value="UniProtKB-ARBA"/>
</dbReference>
<dbReference type="Gene3D" id="2.60.120.10">
    <property type="entry name" value="Jelly Rolls"/>
    <property type="match status" value="2"/>
</dbReference>
<name>A0A6A6KZ39_HEVBR</name>
<dbReference type="Proteomes" id="UP000467840">
    <property type="component" value="Chromosome 13"/>
</dbReference>
<dbReference type="CDD" id="cd02242">
    <property type="entry name" value="cupin_11S_legumin_N"/>
    <property type="match status" value="1"/>
</dbReference>
<reference evidence="9 10" key="1">
    <citation type="journal article" date="2020" name="Mol. Plant">
        <title>The Chromosome-Based Rubber Tree Genome Provides New Insights into Spurge Genome Evolution and Rubber Biosynthesis.</title>
        <authorList>
            <person name="Liu J."/>
            <person name="Shi C."/>
            <person name="Shi C.C."/>
            <person name="Li W."/>
            <person name="Zhang Q.J."/>
            <person name="Zhang Y."/>
            <person name="Li K."/>
            <person name="Lu H.F."/>
            <person name="Shi C."/>
            <person name="Zhu S.T."/>
            <person name="Xiao Z.Y."/>
            <person name="Nan H."/>
            <person name="Yue Y."/>
            <person name="Zhu X.G."/>
            <person name="Wu Y."/>
            <person name="Hong X.N."/>
            <person name="Fan G.Y."/>
            <person name="Tong Y."/>
            <person name="Zhang D."/>
            <person name="Mao C.L."/>
            <person name="Liu Y.L."/>
            <person name="Hao S.J."/>
            <person name="Liu W.Q."/>
            <person name="Lv M.Q."/>
            <person name="Zhang H.B."/>
            <person name="Liu Y."/>
            <person name="Hu-Tang G.R."/>
            <person name="Wang J.P."/>
            <person name="Wang J.H."/>
            <person name="Sun Y.H."/>
            <person name="Ni S.B."/>
            <person name="Chen W.B."/>
            <person name="Zhang X.C."/>
            <person name="Jiao Y.N."/>
            <person name="Eichler E.E."/>
            <person name="Li G.H."/>
            <person name="Liu X."/>
            <person name="Gao L.Z."/>
        </authorList>
    </citation>
    <scope>NUCLEOTIDE SEQUENCE [LARGE SCALE GENOMIC DNA]</scope>
    <source>
        <strain evidence="10">cv. GT1</strain>
        <tissue evidence="9">Leaf</tissue>
    </source>
</reference>
<evidence type="ECO:0000256" key="2">
    <source>
        <dbReference type="ARBA" id="ARBA00022729"/>
    </source>
</evidence>
<feature type="region of interest" description="Disordered" evidence="7">
    <location>
        <begin position="159"/>
        <end position="184"/>
    </location>
</feature>
<dbReference type="SMART" id="SM00835">
    <property type="entry name" value="Cupin_1"/>
    <property type="match status" value="2"/>
</dbReference>
<keyword evidence="10" id="KW-1185">Reference proteome</keyword>
<evidence type="ECO:0000313" key="10">
    <source>
        <dbReference type="Proteomes" id="UP000467840"/>
    </source>
</evidence>
<keyword evidence="4 6" id="KW-0708">Seed storage protein</keyword>
<evidence type="ECO:0000259" key="8">
    <source>
        <dbReference type="SMART" id="SM00835"/>
    </source>
</evidence>
<dbReference type="EMBL" id="JAAGAX010000014">
    <property type="protein sequence ID" value="KAF2292719.1"/>
    <property type="molecule type" value="Genomic_DNA"/>
</dbReference>
<dbReference type="CDD" id="cd02243">
    <property type="entry name" value="cupin_11S_legumin_C"/>
    <property type="match status" value="1"/>
</dbReference>
<dbReference type="InterPro" id="IPR006044">
    <property type="entry name" value="11S_seedstore_pln"/>
</dbReference>
<dbReference type="PANTHER" id="PTHR31189:SF35">
    <property type="entry name" value="12S SEED STORAGE PROTEIN CRB"/>
    <property type="match status" value="1"/>
</dbReference>
<evidence type="ECO:0000256" key="6">
    <source>
        <dbReference type="RuleBase" id="RU003681"/>
    </source>
</evidence>
<gene>
    <name evidence="9" type="ORF">GH714_027261</name>
</gene>
<comment type="subunit">
    <text evidence="6">Hexamer; each subunit is composed of an acidic and a basic chain derived from a single precursor and linked by a disulfide bond.</text>
</comment>
<dbReference type="InterPro" id="IPR050253">
    <property type="entry name" value="Seed_Storage-Functional"/>
</dbReference>
<feature type="signal peptide" evidence="6">
    <location>
        <begin position="1"/>
        <end position="23"/>
    </location>
</feature>
<dbReference type="FunFam" id="2.60.120.10:FF:000073">
    <property type="entry name" value="Glycinin G1"/>
    <property type="match status" value="1"/>
</dbReference>
<dbReference type="AlphaFoldDB" id="A0A6A6KZ39"/>
<dbReference type="InterPro" id="IPR022379">
    <property type="entry name" value="11S_seedstore_CS"/>
</dbReference>
<feature type="domain" description="Cupin type-1" evidence="8">
    <location>
        <begin position="38"/>
        <end position="171"/>
    </location>
</feature>
<comment type="function">
    <text evidence="6">Seed storage protein.</text>
</comment>